<reference evidence="2 3" key="1">
    <citation type="submission" date="2016-10" db="EMBL/GenBank/DDBJ databases">
        <title>Arsenicibacter rosenii gen. nov., sp. nov., an efficient arsenic-methylating bacterium isolated from an arsenic-contaminated paddy soil.</title>
        <authorList>
            <person name="Huang K."/>
        </authorList>
    </citation>
    <scope>NUCLEOTIDE SEQUENCE [LARGE SCALE GENOMIC DNA]</scope>
    <source>
        <strain evidence="2 3">SM-1</strain>
    </source>
</reference>
<name>A0A1S2V9N9_9BACT</name>
<dbReference type="Proteomes" id="UP000181790">
    <property type="component" value="Unassembled WGS sequence"/>
</dbReference>
<proteinExistence type="predicted"/>
<gene>
    <name evidence="2" type="ORF">BLX24_30430</name>
</gene>
<evidence type="ECO:0000313" key="2">
    <source>
        <dbReference type="EMBL" id="OIN55457.1"/>
    </source>
</evidence>
<sequence>MKTTTLFRSIVAAVAILTFSSTSLWAQVKIGTTPGTPDPSAMLEVQSANKGFLPPRVQLTSSDNAAPITSPAIGLMVVNINAAGSGSTAVDANTLYMWDGTRWGKLNIQTETQKFLSFGSKTISPIPSSTDAEVQAATEFTFGNIKVRYSGLPANVKDNLSSVQIAQVTGATTAVTVFAELSGQGQNSGATLQPQHSVFNNVTSGTWLPWNKSFNPTQRDMGRMLIMLHTTKEIYRITLLCNDYIAAPATFGQITWFVERLQ</sequence>
<comment type="caution">
    <text evidence="2">The sequence shown here is derived from an EMBL/GenBank/DDBJ whole genome shotgun (WGS) entry which is preliminary data.</text>
</comment>
<dbReference type="AlphaFoldDB" id="A0A1S2V9N9"/>
<dbReference type="EMBL" id="MORL01000149">
    <property type="protein sequence ID" value="OIN55457.1"/>
    <property type="molecule type" value="Genomic_DNA"/>
</dbReference>
<evidence type="ECO:0000313" key="3">
    <source>
        <dbReference type="Proteomes" id="UP000181790"/>
    </source>
</evidence>
<keyword evidence="3" id="KW-1185">Reference proteome</keyword>
<feature type="signal peptide" evidence="1">
    <location>
        <begin position="1"/>
        <end position="26"/>
    </location>
</feature>
<feature type="chain" id="PRO_5010335259" evidence="1">
    <location>
        <begin position="27"/>
        <end position="262"/>
    </location>
</feature>
<dbReference type="RefSeq" id="WP_071506914.1">
    <property type="nucleotide sequence ID" value="NZ_MORL01000149.1"/>
</dbReference>
<protein>
    <submittedName>
        <fullName evidence="2">Uncharacterized protein</fullName>
    </submittedName>
</protein>
<dbReference type="OrthoDB" id="9808953at2"/>
<evidence type="ECO:0000256" key="1">
    <source>
        <dbReference type="SAM" id="SignalP"/>
    </source>
</evidence>
<keyword evidence="1" id="KW-0732">Signal</keyword>
<organism evidence="2 3">
    <name type="scientific">Arsenicibacter rosenii</name>
    <dbReference type="NCBI Taxonomy" id="1750698"/>
    <lineage>
        <taxon>Bacteria</taxon>
        <taxon>Pseudomonadati</taxon>
        <taxon>Bacteroidota</taxon>
        <taxon>Cytophagia</taxon>
        <taxon>Cytophagales</taxon>
        <taxon>Spirosomataceae</taxon>
        <taxon>Arsenicibacter</taxon>
    </lineage>
</organism>
<accession>A0A1S2V9N9</accession>